<evidence type="ECO:0000313" key="7">
    <source>
        <dbReference type="EMBL" id="MCY1082677.1"/>
    </source>
</evidence>
<dbReference type="SMART" id="SM00220">
    <property type="entry name" value="S_TKc"/>
    <property type="match status" value="1"/>
</dbReference>
<feature type="region of interest" description="Disordered" evidence="5">
    <location>
        <begin position="407"/>
        <end position="471"/>
    </location>
</feature>
<keyword evidence="3 7" id="KW-0418">Kinase</keyword>
<organism evidence="7 8">
    <name type="scientific">Archangium lansingense</name>
    <dbReference type="NCBI Taxonomy" id="2995310"/>
    <lineage>
        <taxon>Bacteria</taxon>
        <taxon>Pseudomonadati</taxon>
        <taxon>Myxococcota</taxon>
        <taxon>Myxococcia</taxon>
        <taxon>Myxococcales</taxon>
        <taxon>Cystobacterineae</taxon>
        <taxon>Archangiaceae</taxon>
        <taxon>Archangium</taxon>
    </lineage>
</organism>
<keyword evidence="1" id="KW-0808">Transferase</keyword>
<dbReference type="PROSITE" id="PS00108">
    <property type="entry name" value="PROTEIN_KINASE_ST"/>
    <property type="match status" value="1"/>
</dbReference>
<feature type="compositionally biased region" description="Low complexity" evidence="5">
    <location>
        <begin position="433"/>
        <end position="448"/>
    </location>
</feature>
<dbReference type="SUPFAM" id="SSF56112">
    <property type="entry name" value="Protein kinase-like (PK-like)"/>
    <property type="match status" value="1"/>
</dbReference>
<dbReference type="GO" id="GO:0016301">
    <property type="term" value="F:kinase activity"/>
    <property type="evidence" value="ECO:0007669"/>
    <property type="project" value="UniProtKB-KW"/>
</dbReference>
<feature type="compositionally biased region" description="Basic and acidic residues" evidence="5">
    <location>
        <begin position="449"/>
        <end position="462"/>
    </location>
</feature>
<dbReference type="InterPro" id="IPR008271">
    <property type="entry name" value="Ser/Thr_kinase_AS"/>
</dbReference>
<feature type="region of interest" description="Disordered" evidence="5">
    <location>
        <begin position="326"/>
        <end position="360"/>
    </location>
</feature>
<evidence type="ECO:0000256" key="4">
    <source>
        <dbReference type="ARBA" id="ARBA00022840"/>
    </source>
</evidence>
<keyword evidence="2" id="KW-0547">Nucleotide-binding</keyword>
<gene>
    <name evidence="7" type="ORF">OV287_50330</name>
</gene>
<feature type="domain" description="Protein kinase" evidence="6">
    <location>
        <begin position="44"/>
        <end position="309"/>
    </location>
</feature>
<dbReference type="RefSeq" id="WP_267541236.1">
    <property type="nucleotide sequence ID" value="NZ_JAPNKA010000001.1"/>
</dbReference>
<protein>
    <submittedName>
        <fullName evidence="7">Serine/threonine-protein kinase</fullName>
    </submittedName>
</protein>
<dbReference type="CDD" id="cd14014">
    <property type="entry name" value="STKc_PknB_like"/>
    <property type="match status" value="1"/>
</dbReference>
<dbReference type="InterPro" id="IPR000719">
    <property type="entry name" value="Prot_kinase_dom"/>
</dbReference>
<sequence>MEEVPGGSRAGGERARRWWLSKLLWKPEMQGALLPPVGSTVGGYHLEAKLGRGGQGTVYRARRGGKLYAVKFLYLPVAGSRARAEVEVLPRLERVGVVKLEGHGKWPDASPLFLFIAMEFVRGRPLYDWARENNPTVRQVAQVLLELARQLAAVHAQQVLHRDVKGANVLVGLESGQPVLVDFGASTWRGAPRRTVGLPPGSWFYRGPEVWRFVRERRPGTHYEASVLDDLWALGVTLYRLLTDAYPFDAADELAFQDAVLTQSPEPPHVRNPRVPRALSELCLRMLEKEPGARLPTAEALEAAVNQALQTADAEWDVPLYRQCMAPPPGESATLQPPTREAPQEEEEAGQAEPQEVPPRRATPAWTVWALLGLALLLAVWALLAITRAPPPLAPAASAELPLSTGIHSPEGWAGPGQEVAPVSGGPEGAGGAAPRAAAIPAPVARATPAKDTRMKTPHKDSTTQQAKYQEKHEPLPSGAAGTCVMLWAVGQLACTGPAAQVRPLTPADCPPEAQKAMKEWRLSDAEAAWFPVEGDAGNTPVRRGYGASLTMIEDWGRMPGGSVLTGELVFGEERVYGRFTEARTPEGKWFPVCVQILDTWDRKLGVKLESRSGPDTAVVYSNVLVEAVRE</sequence>
<evidence type="ECO:0000256" key="5">
    <source>
        <dbReference type="SAM" id="MobiDB-lite"/>
    </source>
</evidence>
<dbReference type="Gene3D" id="3.30.200.20">
    <property type="entry name" value="Phosphorylase Kinase, domain 1"/>
    <property type="match status" value="1"/>
</dbReference>
<comment type="caution">
    <text evidence="7">The sequence shown here is derived from an EMBL/GenBank/DDBJ whole genome shotgun (WGS) entry which is preliminary data.</text>
</comment>
<keyword evidence="8" id="KW-1185">Reference proteome</keyword>
<dbReference type="Proteomes" id="UP001207654">
    <property type="component" value="Unassembled WGS sequence"/>
</dbReference>
<evidence type="ECO:0000313" key="8">
    <source>
        <dbReference type="Proteomes" id="UP001207654"/>
    </source>
</evidence>
<dbReference type="PANTHER" id="PTHR43289:SF6">
    <property type="entry name" value="SERINE_THREONINE-PROTEIN KINASE NEKL-3"/>
    <property type="match status" value="1"/>
</dbReference>
<dbReference type="PROSITE" id="PS50011">
    <property type="entry name" value="PROTEIN_KINASE_DOM"/>
    <property type="match status" value="1"/>
</dbReference>
<dbReference type="Gene3D" id="1.10.510.10">
    <property type="entry name" value="Transferase(Phosphotransferase) domain 1"/>
    <property type="match status" value="1"/>
</dbReference>
<dbReference type="Pfam" id="PF00069">
    <property type="entry name" value="Pkinase"/>
    <property type="match status" value="1"/>
</dbReference>
<evidence type="ECO:0000259" key="6">
    <source>
        <dbReference type="PROSITE" id="PS50011"/>
    </source>
</evidence>
<name>A0ABT4ALW3_9BACT</name>
<accession>A0ABT4ALW3</accession>
<dbReference type="EMBL" id="JAPNKA010000001">
    <property type="protein sequence ID" value="MCY1082677.1"/>
    <property type="molecule type" value="Genomic_DNA"/>
</dbReference>
<evidence type="ECO:0000256" key="1">
    <source>
        <dbReference type="ARBA" id="ARBA00022679"/>
    </source>
</evidence>
<proteinExistence type="predicted"/>
<evidence type="ECO:0000256" key="3">
    <source>
        <dbReference type="ARBA" id="ARBA00022777"/>
    </source>
</evidence>
<dbReference type="PANTHER" id="PTHR43289">
    <property type="entry name" value="MITOGEN-ACTIVATED PROTEIN KINASE KINASE KINASE 20-RELATED"/>
    <property type="match status" value="1"/>
</dbReference>
<evidence type="ECO:0000256" key="2">
    <source>
        <dbReference type="ARBA" id="ARBA00022741"/>
    </source>
</evidence>
<keyword evidence="4" id="KW-0067">ATP-binding</keyword>
<dbReference type="InterPro" id="IPR011009">
    <property type="entry name" value="Kinase-like_dom_sf"/>
</dbReference>
<reference evidence="7 8" key="1">
    <citation type="submission" date="2022-11" db="EMBL/GenBank/DDBJ databases">
        <title>Minimal conservation of predation-associated metabolite biosynthetic gene clusters underscores biosynthetic potential of Myxococcota including descriptions for ten novel species: Archangium lansinium sp. nov., Myxococcus landrumus sp. nov., Nannocystis bai.</title>
        <authorList>
            <person name="Ahearne A."/>
            <person name="Stevens C."/>
            <person name="Phillips K."/>
        </authorList>
    </citation>
    <scope>NUCLEOTIDE SEQUENCE [LARGE SCALE GENOMIC DNA]</scope>
    <source>
        <strain evidence="7 8">MIWBW</strain>
    </source>
</reference>